<dbReference type="PANTHER" id="PTHR19328">
    <property type="entry name" value="HEDGEHOG-INTERACTING PROTEIN"/>
    <property type="match status" value="1"/>
</dbReference>
<accession>A0ABW9ZV93</accession>
<keyword evidence="3" id="KW-1185">Reference proteome</keyword>
<dbReference type="SUPFAM" id="SSF50952">
    <property type="entry name" value="Soluble quinoprotein glucose dehydrogenase"/>
    <property type="match status" value="1"/>
</dbReference>
<gene>
    <name evidence="2" type="ORF">GWC95_14265</name>
</gene>
<dbReference type="InterPro" id="IPR011042">
    <property type="entry name" value="6-blade_b-propeller_TolB-like"/>
</dbReference>
<dbReference type="Proteomes" id="UP000753802">
    <property type="component" value="Unassembled WGS sequence"/>
</dbReference>
<evidence type="ECO:0000313" key="2">
    <source>
        <dbReference type="EMBL" id="NCI51093.1"/>
    </source>
</evidence>
<organism evidence="2 3">
    <name type="scientific">Sediminibacterium roseum</name>
    <dbReference type="NCBI Taxonomy" id="1978412"/>
    <lineage>
        <taxon>Bacteria</taxon>
        <taxon>Pseudomonadati</taxon>
        <taxon>Bacteroidota</taxon>
        <taxon>Chitinophagia</taxon>
        <taxon>Chitinophagales</taxon>
        <taxon>Chitinophagaceae</taxon>
        <taxon>Sediminibacterium</taxon>
    </lineage>
</organism>
<dbReference type="InterPro" id="IPR054539">
    <property type="entry name" value="Beta-prop_PDH"/>
</dbReference>
<reference evidence="2 3" key="1">
    <citation type="submission" date="2020-01" db="EMBL/GenBank/DDBJ databases">
        <title>Genome analysis.</title>
        <authorList>
            <person name="Wu S."/>
            <person name="Wang G."/>
        </authorList>
    </citation>
    <scope>NUCLEOTIDE SEQUENCE [LARGE SCALE GENOMIC DNA]</scope>
    <source>
        <strain evidence="2 3">SYL130</strain>
    </source>
</reference>
<evidence type="ECO:0000259" key="1">
    <source>
        <dbReference type="Pfam" id="PF22807"/>
    </source>
</evidence>
<name>A0ABW9ZV93_9BACT</name>
<proteinExistence type="predicted"/>
<sequence length="428" mass="46834">MEKNYVYVATGKKAASTHERYNHNQPVKPAAVEPDADNAGLKLPAGFGALKVADGIGRARHIAVTEQGDIYVKMNGRIAEGRGILKLHDSNGDGRADETTGIANYNGTGIAIRNGYLYASSDNDVYRYKLDAQGNIADAKGEKIISGLLNRHHHESKSIALDNDGNIYVNIGAFSNSCQEKPGPGSKGMMPCNILDSAGGIWQFRADKLNQVYSDGIKFATGLRNVVGLDWNTQTNQLFVMQHGRDDLHVLWPDLFTERDNAEKPAECMYVLKKGDNAGWPYIYYDPEQKKKIVAPEYGGDGKKEGSKEYIDPVMAFPAHLAPNGLLFYTGNMFPAKYKNGAFVAFHGSWNRAPLPQEGYYVVFVPFENGKPTGKWEVFASGFTGMESGVTPRSAAHRPCGLAQGPDGSLYISEDSKGTIYRVVYNGK</sequence>
<dbReference type="PANTHER" id="PTHR19328:SF53">
    <property type="entry name" value="MEMBRANE PROTEIN"/>
    <property type="match status" value="1"/>
</dbReference>
<protein>
    <submittedName>
        <fullName evidence="2">Sorbosone dehydrogenase</fullName>
    </submittedName>
</protein>
<dbReference type="EMBL" id="JAACJS010000015">
    <property type="protein sequence ID" value="NCI51093.1"/>
    <property type="molecule type" value="Genomic_DNA"/>
</dbReference>
<dbReference type="Pfam" id="PF22807">
    <property type="entry name" value="TrAA12"/>
    <property type="match status" value="1"/>
</dbReference>
<feature type="domain" description="Pyrroloquinoline quinone-dependent pyranose dehydrogenase beta-propeller" evidence="1">
    <location>
        <begin position="42"/>
        <end position="423"/>
    </location>
</feature>
<comment type="caution">
    <text evidence="2">The sequence shown here is derived from an EMBL/GenBank/DDBJ whole genome shotgun (WGS) entry which is preliminary data.</text>
</comment>
<dbReference type="InterPro" id="IPR011041">
    <property type="entry name" value="Quinoprot_gluc/sorb_DH_b-prop"/>
</dbReference>
<evidence type="ECO:0000313" key="3">
    <source>
        <dbReference type="Proteomes" id="UP000753802"/>
    </source>
</evidence>
<dbReference type="Gene3D" id="2.120.10.30">
    <property type="entry name" value="TolB, C-terminal domain"/>
    <property type="match status" value="1"/>
</dbReference>